<dbReference type="STRING" id="63057.A0A2P5FWX0"/>
<dbReference type="AlphaFoldDB" id="A0A2P5FWX0"/>
<comment type="caution">
    <text evidence="1">The sequence shown here is derived from an EMBL/GenBank/DDBJ whole genome shotgun (WGS) entry which is preliminary data.</text>
</comment>
<dbReference type="PANTHER" id="PTHR17630:SF44">
    <property type="entry name" value="PROTEIN AIM2"/>
    <property type="match status" value="1"/>
</dbReference>
<dbReference type="InterPro" id="IPR029058">
    <property type="entry name" value="AB_hydrolase_fold"/>
</dbReference>
<keyword evidence="1" id="KW-0378">Hydrolase</keyword>
<dbReference type="GO" id="GO:0016787">
    <property type="term" value="F:hydrolase activity"/>
    <property type="evidence" value="ECO:0007669"/>
    <property type="project" value="UniProtKB-KW"/>
</dbReference>
<dbReference type="EMBL" id="JXTC01000005">
    <property type="protein sequence ID" value="POO02301.1"/>
    <property type="molecule type" value="Genomic_DNA"/>
</dbReference>
<accession>A0A2P5FWX0</accession>
<evidence type="ECO:0000313" key="1">
    <source>
        <dbReference type="EMBL" id="POO02301.1"/>
    </source>
</evidence>
<dbReference type="PANTHER" id="PTHR17630">
    <property type="entry name" value="DIENELACTONE HYDROLASE"/>
    <property type="match status" value="1"/>
</dbReference>
<reference evidence="2" key="1">
    <citation type="submission" date="2016-06" db="EMBL/GenBank/DDBJ databases">
        <title>Parallel loss of symbiosis genes in relatives of nitrogen-fixing non-legume Parasponia.</title>
        <authorList>
            <person name="Van Velzen R."/>
            <person name="Holmer R."/>
            <person name="Bu F."/>
            <person name="Rutten L."/>
            <person name="Van Zeijl A."/>
            <person name="Liu W."/>
            <person name="Santuari L."/>
            <person name="Cao Q."/>
            <person name="Sharma T."/>
            <person name="Shen D."/>
            <person name="Roswanjaya Y."/>
            <person name="Wardhani T."/>
            <person name="Kalhor M.S."/>
            <person name="Jansen J."/>
            <person name="Van den Hoogen J."/>
            <person name="Gungor B."/>
            <person name="Hartog M."/>
            <person name="Hontelez J."/>
            <person name="Verver J."/>
            <person name="Yang W.-C."/>
            <person name="Schijlen E."/>
            <person name="Repin R."/>
            <person name="Schilthuizen M."/>
            <person name="Schranz E."/>
            <person name="Heidstra R."/>
            <person name="Miyata K."/>
            <person name="Fedorova E."/>
            <person name="Kohlen W."/>
            <person name="Bisseling T."/>
            <person name="Smit S."/>
            <person name="Geurts R."/>
        </authorList>
    </citation>
    <scope>NUCLEOTIDE SEQUENCE [LARGE SCALE GENOMIC DNA]</scope>
    <source>
        <strain evidence="2">cv. RG33-2</strain>
    </source>
</reference>
<sequence>MVQTLSEVKVPLAVLGAEFDGGSPPELLKQFEVILKEKPEIESFVKIFSVVKHGWTLRYNVSDEAARKRADEAHHDLIQWFTKEIK</sequence>
<organism evidence="1 2">
    <name type="scientific">Trema orientale</name>
    <name type="common">Charcoal tree</name>
    <name type="synonym">Celtis orientalis</name>
    <dbReference type="NCBI Taxonomy" id="63057"/>
    <lineage>
        <taxon>Eukaryota</taxon>
        <taxon>Viridiplantae</taxon>
        <taxon>Streptophyta</taxon>
        <taxon>Embryophyta</taxon>
        <taxon>Tracheophyta</taxon>
        <taxon>Spermatophyta</taxon>
        <taxon>Magnoliopsida</taxon>
        <taxon>eudicotyledons</taxon>
        <taxon>Gunneridae</taxon>
        <taxon>Pentapetalae</taxon>
        <taxon>rosids</taxon>
        <taxon>fabids</taxon>
        <taxon>Rosales</taxon>
        <taxon>Cannabaceae</taxon>
        <taxon>Trema</taxon>
    </lineage>
</organism>
<evidence type="ECO:0000313" key="2">
    <source>
        <dbReference type="Proteomes" id="UP000237000"/>
    </source>
</evidence>
<dbReference type="Gene3D" id="3.40.50.1820">
    <property type="entry name" value="alpha/beta hydrolase"/>
    <property type="match status" value="1"/>
</dbReference>
<protein>
    <submittedName>
        <fullName evidence="1">Alpha/Beta hydrolase fold containing protein</fullName>
    </submittedName>
</protein>
<dbReference type="Proteomes" id="UP000237000">
    <property type="component" value="Unassembled WGS sequence"/>
</dbReference>
<dbReference type="InParanoid" id="A0A2P5FWX0"/>
<name>A0A2P5FWX0_TREOI</name>
<keyword evidence="2" id="KW-1185">Reference proteome</keyword>
<proteinExistence type="predicted"/>
<dbReference type="OrthoDB" id="17560at2759"/>
<gene>
    <name evidence="1" type="ORF">TorRG33x02_020850</name>
</gene>